<name>A0A517ZEZ3_9PLAN</name>
<evidence type="ECO:0000313" key="2">
    <source>
        <dbReference type="Proteomes" id="UP000320496"/>
    </source>
</evidence>
<sequence length="153" mass="17090">MLTAEQIVISVQSFWRDHFPFPDETVWPGTVVVTATASRWVELWIDAWTSMPRRRTASDRLEIALVAHCFSRDRENPLAAYELASAARSTLEHHTVAIIDPADPEAPPVGHVLFREADLHDVGRRQLLGHREPLQQVLVALTAHVEEAATAGT</sequence>
<dbReference type="KEGG" id="mri:Mal4_53990"/>
<proteinExistence type="predicted"/>
<organism evidence="1 2">
    <name type="scientific">Maioricimonas rarisocia</name>
    <dbReference type="NCBI Taxonomy" id="2528026"/>
    <lineage>
        <taxon>Bacteria</taxon>
        <taxon>Pseudomonadati</taxon>
        <taxon>Planctomycetota</taxon>
        <taxon>Planctomycetia</taxon>
        <taxon>Planctomycetales</taxon>
        <taxon>Planctomycetaceae</taxon>
        <taxon>Maioricimonas</taxon>
    </lineage>
</organism>
<keyword evidence="2" id="KW-1185">Reference proteome</keyword>
<dbReference type="RefSeq" id="WP_145372259.1">
    <property type="nucleotide sequence ID" value="NZ_CP036275.1"/>
</dbReference>
<dbReference type="EMBL" id="CP036275">
    <property type="protein sequence ID" value="QDU41034.1"/>
    <property type="molecule type" value="Genomic_DNA"/>
</dbReference>
<gene>
    <name evidence="1" type="ORF">Mal4_53990</name>
</gene>
<protein>
    <submittedName>
        <fullName evidence="1">Uncharacterized protein</fullName>
    </submittedName>
</protein>
<reference evidence="1 2" key="1">
    <citation type="submission" date="2019-02" db="EMBL/GenBank/DDBJ databases">
        <title>Deep-cultivation of Planctomycetes and their phenomic and genomic characterization uncovers novel biology.</title>
        <authorList>
            <person name="Wiegand S."/>
            <person name="Jogler M."/>
            <person name="Boedeker C."/>
            <person name="Pinto D."/>
            <person name="Vollmers J."/>
            <person name="Rivas-Marin E."/>
            <person name="Kohn T."/>
            <person name="Peeters S.H."/>
            <person name="Heuer A."/>
            <person name="Rast P."/>
            <person name="Oberbeckmann S."/>
            <person name="Bunk B."/>
            <person name="Jeske O."/>
            <person name="Meyerdierks A."/>
            <person name="Storesund J.E."/>
            <person name="Kallscheuer N."/>
            <person name="Luecker S."/>
            <person name="Lage O.M."/>
            <person name="Pohl T."/>
            <person name="Merkel B.J."/>
            <person name="Hornburger P."/>
            <person name="Mueller R.-W."/>
            <person name="Bruemmer F."/>
            <person name="Labrenz M."/>
            <person name="Spormann A.M."/>
            <person name="Op den Camp H."/>
            <person name="Overmann J."/>
            <person name="Amann R."/>
            <person name="Jetten M.S.M."/>
            <person name="Mascher T."/>
            <person name="Medema M.H."/>
            <person name="Devos D.P."/>
            <person name="Kaster A.-K."/>
            <person name="Ovreas L."/>
            <person name="Rohde M."/>
            <person name="Galperin M.Y."/>
            <person name="Jogler C."/>
        </authorList>
    </citation>
    <scope>NUCLEOTIDE SEQUENCE [LARGE SCALE GENOMIC DNA]</scope>
    <source>
        <strain evidence="1 2">Mal4</strain>
    </source>
</reference>
<dbReference type="OrthoDB" id="287978at2"/>
<dbReference type="AlphaFoldDB" id="A0A517ZEZ3"/>
<dbReference type="Proteomes" id="UP000320496">
    <property type="component" value="Chromosome"/>
</dbReference>
<evidence type="ECO:0000313" key="1">
    <source>
        <dbReference type="EMBL" id="QDU41034.1"/>
    </source>
</evidence>
<accession>A0A517ZEZ3</accession>